<comment type="subcellular location">
    <subcellularLocation>
        <location evidence="1">Membrane</location>
        <topology evidence="1">Multi-pass membrane protein</topology>
    </subcellularLocation>
</comment>
<feature type="transmembrane region" description="Helical" evidence="6">
    <location>
        <begin position="495"/>
        <end position="517"/>
    </location>
</feature>
<evidence type="ECO:0000256" key="5">
    <source>
        <dbReference type="SAM" id="MobiDB-lite"/>
    </source>
</evidence>
<dbReference type="FunFam" id="1.20.1250.20:FF:000011">
    <property type="entry name" value="MFS multidrug transporter, putative"/>
    <property type="match status" value="1"/>
</dbReference>
<evidence type="ECO:0000256" key="2">
    <source>
        <dbReference type="ARBA" id="ARBA00022692"/>
    </source>
</evidence>
<dbReference type="SUPFAM" id="SSF103473">
    <property type="entry name" value="MFS general substrate transporter"/>
    <property type="match status" value="1"/>
</dbReference>
<feature type="compositionally biased region" description="Polar residues" evidence="5">
    <location>
        <begin position="7"/>
        <end position="22"/>
    </location>
</feature>
<name>A0AAF1BSB8_9TREE</name>
<evidence type="ECO:0000256" key="3">
    <source>
        <dbReference type="ARBA" id="ARBA00022989"/>
    </source>
</evidence>
<reference evidence="8" key="1">
    <citation type="submission" date="2023-10" db="EMBL/GenBank/DDBJ databases">
        <authorList>
            <person name="Noh H."/>
        </authorList>
    </citation>
    <scope>NUCLEOTIDE SEQUENCE</scope>
    <source>
        <strain evidence="8">DUCC4014</strain>
    </source>
</reference>
<dbReference type="CDD" id="cd17323">
    <property type="entry name" value="MFS_Tpo1_MDR_like"/>
    <property type="match status" value="1"/>
</dbReference>
<feature type="domain" description="Major facilitator superfamily (MFS) profile" evidence="7">
    <location>
        <begin position="149"/>
        <end position="593"/>
    </location>
</feature>
<feature type="region of interest" description="Disordered" evidence="5">
    <location>
        <begin position="1"/>
        <end position="77"/>
    </location>
</feature>
<dbReference type="PROSITE" id="PS50850">
    <property type="entry name" value="MFS"/>
    <property type="match status" value="1"/>
</dbReference>
<feature type="transmembrane region" description="Helical" evidence="6">
    <location>
        <begin position="557"/>
        <end position="577"/>
    </location>
</feature>
<organism evidence="8 9">
    <name type="scientific">Vanrija pseudolonga</name>
    <dbReference type="NCBI Taxonomy" id="143232"/>
    <lineage>
        <taxon>Eukaryota</taxon>
        <taxon>Fungi</taxon>
        <taxon>Dikarya</taxon>
        <taxon>Basidiomycota</taxon>
        <taxon>Agaricomycotina</taxon>
        <taxon>Tremellomycetes</taxon>
        <taxon>Trichosporonales</taxon>
        <taxon>Trichosporonaceae</taxon>
        <taxon>Vanrija</taxon>
    </lineage>
</organism>
<dbReference type="Gene3D" id="1.20.1250.20">
    <property type="entry name" value="MFS general substrate transporter like domains"/>
    <property type="match status" value="1"/>
</dbReference>
<dbReference type="InterPro" id="IPR036259">
    <property type="entry name" value="MFS_trans_sf"/>
</dbReference>
<gene>
    <name evidence="8" type="primary">TPO3</name>
    <name evidence="8" type="ORF">LOC62_05G006771</name>
</gene>
<feature type="transmembrane region" description="Helical" evidence="6">
    <location>
        <begin position="463"/>
        <end position="483"/>
    </location>
</feature>
<dbReference type="EMBL" id="CP086718">
    <property type="protein sequence ID" value="WOO83248.1"/>
    <property type="molecule type" value="Genomic_DNA"/>
</dbReference>
<dbReference type="PANTHER" id="PTHR23502:SF173">
    <property type="entry name" value="MFS-MULTIDRUG-RESISTANCE TRANSPORTER-RELATED"/>
    <property type="match status" value="1"/>
</dbReference>
<feature type="transmembrane region" description="Helical" evidence="6">
    <location>
        <begin position="383"/>
        <end position="402"/>
    </location>
</feature>
<feature type="transmembrane region" description="Helical" evidence="6">
    <location>
        <begin position="307"/>
        <end position="327"/>
    </location>
</feature>
<dbReference type="GO" id="GO:0022857">
    <property type="term" value="F:transmembrane transporter activity"/>
    <property type="evidence" value="ECO:0007669"/>
    <property type="project" value="InterPro"/>
</dbReference>
<feature type="transmembrane region" description="Helical" evidence="6">
    <location>
        <begin position="243"/>
        <end position="264"/>
    </location>
</feature>
<evidence type="ECO:0000256" key="4">
    <source>
        <dbReference type="ARBA" id="ARBA00023136"/>
    </source>
</evidence>
<evidence type="ECO:0000313" key="8">
    <source>
        <dbReference type="EMBL" id="WOO83248.1"/>
    </source>
</evidence>
<feature type="transmembrane region" description="Helical" evidence="6">
    <location>
        <begin position="422"/>
        <end position="442"/>
    </location>
</feature>
<accession>A0AAF1BSB8</accession>
<feature type="region of interest" description="Disordered" evidence="5">
    <location>
        <begin position="93"/>
        <end position="114"/>
    </location>
</feature>
<keyword evidence="4 6" id="KW-0472">Membrane</keyword>
<feature type="transmembrane region" description="Helical" evidence="6">
    <location>
        <begin position="218"/>
        <end position="237"/>
    </location>
</feature>
<sequence>MPESLHTVESTPTQVNTVTNTADETKGQWADVEKTAADHQHTATHEEKHHPHHEKASTKPHQPPTYTGGDGTIPMRSLTRALSTPPAVGLFGGVSPTGQDAEEGLAPARSREEEVERELEREAKGFDPYAVKFEPGEKINPKNWSIAYRWYLTSLGGILVLNSTFSSSAPSGVTVPIMIHFRISEEVAILCISLFVAGYCLGPLVWGPASEIYGRRPVFLVAFVVYVCMQVGCALAPNVGALLAFRFIGGTFAAAPLTNSGALLADIWDGDLRGRAMALFGLAPFAGPSLGPIISGFIEVTNTNWRWIYWILTIFAGVCFIFVLFTLPETYAPIILAKKAARLRKETGDDRYYAPIERQEVTFKERINDILFKPFIMLAQEPILLAITIYMAFVYGVVYLLFEAFPFVFVKIHHFNAGENGLAFLGFFTGGTICTLFYVTVIDSRYRKYLASVAPNPPAPEKRLELCMGCAWLLVISMFWFAWTAYPHIHWMSPVLAGGLMGIAVFGLFVSLFNYIIDVYLWSAASALAASTVVRSAFGAGFPLFATQMYNKLGTHWASSLLGFIALLLAPVPFIFYKYGPILRAKSKFTPKF</sequence>
<dbReference type="RefSeq" id="XP_062629274.1">
    <property type="nucleotide sequence ID" value="XM_062773290.1"/>
</dbReference>
<dbReference type="GO" id="GO:0005886">
    <property type="term" value="C:plasma membrane"/>
    <property type="evidence" value="ECO:0007669"/>
    <property type="project" value="TreeGrafter"/>
</dbReference>
<keyword evidence="3 6" id="KW-1133">Transmembrane helix</keyword>
<dbReference type="InterPro" id="IPR020846">
    <property type="entry name" value="MFS_dom"/>
</dbReference>
<keyword evidence="9" id="KW-1185">Reference proteome</keyword>
<evidence type="ECO:0000313" key="9">
    <source>
        <dbReference type="Proteomes" id="UP000827549"/>
    </source>
</evidence>
<protein>
    <submittedName>
        <fullName evidence="8">Polyamine transporter 3</fullName>
    </submittedName>
</protein>
<dbReference type="AlphaFoldDB" id="A0AAF1BSB8"/>
<evidence type="ECO:0000256" key="1">
    <source>
        <dbReference type="ARBA" id="ARBA00004141"/>
    </source>
</evidence>
<dbReference type="GeneID" id="87809947"/>
<feature type="transmembrane region" description="Helical" evidence="6">
    <location>
        <begin position="524"/>
        <end position="545"/>
    </location>
</feature>
<feature type="compositionally biased region" description="Basic and acidic residues" evidence="5">
    <location>
        <begin position="23"/>
        <end position="57"/>
    </location>
</feature>
<keyword evidence="2 6" id="KW-0812">Transmembrane</keyword>
<dbReference type="Pfam" id="PF07690">
    <property type="entry name" value="MFS_1"/>
    <property type="match status" value="1"/>
</dbReference>
<feature type="transmembrane region" description="Helical" evidence="6">
    <location>
        <begin position="276"/>
        <end position="295"/>
    </location>
</feature>
<evidence type="ECO:0000259" key="7">
    <source>
        <dbReference type="PROSITE" id="PS50850"/>
    </source>
</evidence>
<dbReference type="PANTHER" id="PTHR23502">
    <property type="entry name" value="MAJOR FACILITATOR SUPERFAMILY"/>
    <property type="match status" value="1"/>
</dbReference>
<proteinExistence type="predicted"/>
<dbReference type="InterPro" id="IPR011701">
    <property type="entry name" value="MFS"/>
</dbReference>
<feature type="transmembrane region" description="Helical" evidence="6">
    <location>
        <begin position="187"/>
        <end position="206"/>
    </location>
</feature>
<evidence type="ECO:0000256" key="6">
    <source>
        <dbReference type="SAM" id="Phobius"/>
    </source>
</evidence>
<dbReference type="Proteomes" id="UP000827549">
    <property type="component" value="Chromosome 5"/>
</dbReference>